<comment type="subcellular location">
    <subcellularLocation>
        <location evidence="1">Cell membrane</location>
        <topology evidence="1">Multi-pass membrane protein</topology>
    </subcellularLocation>
</comment>
<feature type="transmembrane region" description="Helical" evidence="6">
    <location>
        <begin position="100"/>
        <end position="122"/>
    </location>
</feature>
<dbReference type="InterPro" id="IPR036259">
    <property type="entry name" value="MFS_trans_sf"/>
</dbReference>
<feature type="transmembrane region" description="Helical" evidence="6">
    <location>
        <begin position="74"/>
        <end position="94"/>
    </location>
</feature>
<reference evidence="8 9" key="1">
    <citation type="journal article" date="2017" name="Elife">
        <title>Extensive horizontal gene transfer in cheese-associated bacteria.</title>
        <authorList>
            <person name="Bonham K.S."/>
            <person name="Wolfe B.E."/>
            <person name="Dutton R.J."/>
        </authorList>
    </citation>
    <scope>NUCLEOTIDE SEQUENCE [LARGE SCALE GENOMIC DNA]</scope>
    <source>
        <strain evidence="8 9">341_9</strain>
    </source>
</reference>
<accession>A0A2A3YIC8</accession>
<evidence type="ECO:0000256" key="1">
    <source>
        <dbReference type="ARBA" id="ARBA00004651"/>
    </source>
</evidence>
<evidence type="ECO:0000256" key="6">
    <source>
        <dbReference type="SAM" id="Phobius"/>
    </source>
</evidence>
<dbReference type="InterPro" id="IPR020846">
    <property type="entry name" value="MFS_dom"/>
</dbReference>
<dbReference type="Pfam" id="PF07690">
    <property type="entry name" value="MFS_1"/>
    <property type="match status" value="1"/>
</dbReference>
<dbReference type="Proteomes" id="UP000218598">
    <property type="component" value="Unassembled WGS sequence"/>
</dbReference>
<dbReference type="RefSeq" id="WP_096197227.1">
    <property type="nucleotide sequence ID" value="NZ_BAAAIQ010000022.1"/>
</dbReference>
<keyword evidence="9" id="KW-1185">Reference proteome</keyword>
<feature type="transmembrane region" description="Helical" evidence="6">
    <location>
        <begin position="205"/>
        <end position="227"/>
    </location>
</feature>
<gene>
    <name evidence="8" type="ORF">CIK66_10635</name>
</gene>
<evidence type="ECO:0000256" key="4">
    <source>
        <dbReference type="ARBA" id="ARBA00022989"/>
    </source>
</evidence>
<feature type="transmembrane region" description="Helical" evidence="6">
    <location>
        <begin position="358"/>
        <end position="379"/>
    </location>
</feature>
<keyword evidence="5 6" id="KW-0472">Membrane</keyword>
<sequence>MDSARRWSGVVALALGIFVLITIEELPIGVLSVMAPELGISEGLAGLSVTVPGVLAGVVAVLTPVIVRGMDRRLVLVLALSSVVISCALSVVAPNFAVLLLARLFAGVSIGLYWAVLAIVALGQVEAKHSARALTVAFSGAGAALVLGVPMAAWIGSHVGWRAAFAVVGLIAVLVAVLILLLVKPVRSPVKVTPAMMLAASRARGVRYAIVLTSLVVVAQFITYAYVSPILVARAQVPVTDIGVMLLAFGIAGLIGNFAVAPLLTRSAPWGVLVVSSGVGISLLLVLLLMHTPASALAIMPLWGLFVGAISVAIQAFVGSQAAEVIEEGTALNSAVFNVAIAVGALVGGLIIDRAGQTSLIVTSTVMVLAGAAVAANYLRGGVAGRRHSESA</sequence>
<evidence type="ECO:0000256" key="2">
    <source>
        <dbReference type="ARBA" id="ARBA00022475"/>
    </source>
</evidence>
<feature type="transmembrane region" description="Helical" evidence="6">
    <location>
        <begin position="296"/>
        <end position="318"/>
    </location>
</feature>
<dbReference type="PROSITE" id="PS50850">
    <property type="entry name" value="MFS"/>
    <property type="match status" value="1"/>
</dbReference>
<keyword evidence="2" id="KW-1003">Cell membrane</keyword>
<feature type="transmembrane region" description="Helical" evidence="6">
    <location>
        <begin position="43"/>
        <end position="67"/>
    </location>
</feature>
<evidence type="ECO:0000256" key="5">
    <source>
        <dbReference type="ARBA" id="ARBA00023136"/>
    </source>
</evidence>
<evidence type="ECO:0000313" key="8">
    <source>
        <dbReference type="EMBL" id="PCC39047.1"/>
    </source>
</evidence>
<evidence type="ECO:0000256" key="3">
    <source>
        <dbReference type="ARBA" id="ARBA00022692"/>
    </source>
</evidence>
<name>A0A2A3YIC8_9MICO</name>
<dbReference type="GO" id="GO:0005886">
    <property type="term" value="C:plasma membrane"/>
    <property type="evidence" value="ECO:0007669"/>
    <property type="project" value="UniProtKB-SubCell"/>
</dbReference>
<keyword evidence="4 6" id="KW-1133">Transmembrane helix</keyword>
<feature type="domain" description="Major facilitator superfamily (MFS) profile" evidence="7">
    <location>
        <begin position="9"/>
        <end position="388"/>
    </location>
</feature>
<dbReference type="CDD" id="cd17324">
    <property type="entry name" value="MFS_NepI_like"/>
    <property type="match status" value="1"/>
</dbReference>
<dbReference type="OrthoDB" id="9814237at2"/>
<feature type="transmembrane region" description="Helical" evidence="6">
    <location>
        <begin position="330"/>
        <end position="352"/>
    </location>
</feature>
<dbReference type="GO" id="GO:0022857">
    <property type="term" value="F:transmembrane transporter activity"/>
    <property type="evidence" value="ECO:0007669"/>
    <property type="project" value="InterPro"/>
</dbReference>
<feature type="transmembrane region" description="Helical" evidence="6">
    <location>
        <begin position="161"/>
        <end position="184"/>
    </location>
</feature>
<keyword evidence="3 6" id="KW-0812">Transmembrane</keyword>
<proteinExistence type="predicted"/>
<organism evidence="8 9">
    <name type="scientific">Brachybacterium alimentarium</name>
    <dbReference type="NCBI Taxonomy" id="47845"/>
    <lineage>
        <taxon>Bacteria</taxon>
        <taxon>Bacillati</taxon>
        <taxon>Actinomycetota</taxon>
        <taxon>Actinomycetes</taxon>
        <taxon>Micrococcales</taxon>
        <taxon>Dermabacteraceae</taxon>
        <taxon>Brachybacterium</taxon>
    </lineage>
</organism>
<dbReference type="PANTHER" id="PTHR43124">
    <property type="entry name" value="PURINE EFFLUX PUMP PBUE"/>
    <property type="match status" value="1"/>
</dbReference>
<feature type="transmembrane region" description="Helical" evidence="6">
    <location>
        <begin position="134"/>
        <end position="155"/>
    </location>
</feature>
<dbReference type="InterPro" id="IPR050189">
    <property type="entry name" value="MFS_Efflux_Transporters"/>
</dbReference>
<dbReference type="Gene3D" id="1.20.1250.20">
    <property type="entry name" value="MFS general substrate transporter like domains"/>
    <property type="match status" value="1"/>
</dbReference>
<dbReference type="PANTHER" id="PTHR43124:SF3">
    <property type="entry name" value="CHLORAMPHENICOL EFFLUX PUMP RV0191"/>
    <property type="match status" value="1"/>
</dbReference>
<protein>
    <submittedName>
        <fullName evidence="8">Arabinose ABC transporter permease</fullName>
    </submittedName>
</protein>
<dbReference type="InterPro" id="IPR011701">
    <property type="entry name" value="MFS"/>
</dbReference>
<dbReference type="SUPFAM" id="SSF103473">
    <property type="entry name" value="MFS general substrate transporter"/>
    <property type="match status" value="1"/>
</dbReference>
<comment type="caution">
    <text evidence="8">The sequence shown here is derived from an EMBL/GenBank/DDBJ whole genome shotgun (WGS) entry which is preliminary data.</text>
</comment>
<feature type="transmembrane region" description="Helical" evidence="6">
    <location>
        <begin position="242"/>
        <end position="263"/>
    </location>
</feature>
<evidence type="ECO:0000259" key="7">
    <source>
        <dbReference type="PROSITE" id="PS50850"/>
    </source>
</evidence>
<feature type="transmembrane region" description="Helical" evidence="6">
    <location>
        <begin position="270"/>
        <end position="290"/>
    </location>
</feature>
<dbReference type="AlphaFoldDB" id="A0A2A3YIC8"/>
<dbReference type="EMBL" id="NRGR01000018">
    <property type="protein sequence ID" value="PCC39047.1"/>
    <property type="molecule type" value="Genomic_DNA"/>
</dbReference>
<evidence type="ECO:0000313" key="9">
    <source>
        <dbReference type="Proteomes" id="UP000218598"/>
    </source>
</evidence>